<evidence type="ECO:0000256" key="3">
    <source>
        <dbReference type="ARBA" id="ARBA00004173"/>
    </source>
</evidence>
<keyword evidence="10" id="KW-0862">Zinc</keyword>
<keyword evidence="8" id="KW-0479">Metal-binding</keyword>
<reference evidence="15" key="2">
    <citation type="journal article" date="2023" name="Commun. Biol.">
        <title>Intrasexual cuticular hydrocarbon dimorphism in a wasp sheds light on hydrocarbon biosynthesis genes in Hymenoptera.</title>
        <authorList>
            <person name="Moris V.C."/>
            <person name="Podsiadlowski L."/>
            <person name="Martin S."/>
            <person name="Oeyen J.P."/>
            <person name="Donath A."/>
            <person name="Petersen M."/>
            <person name="Wilbrandt J."/>
            <person name="Misof B."/>
            <person name="Liedtke D."/>
            <person name="Thamm M."/>
            <person name="Scheiner R."/>
            <person name="Schmitt T."/>
            <person name="Niehuis O."/>
        </authorList>
    </citation>
    <scope>NUCLEOTIDE SEQUENCE</scope>
    <source>
        <strain evidence="15">GBR_01_08_01A</strain>
    </source>
</reference>
<protein>
    <recommendedName>
        <fullName evidence="5">ribonuclease P</fullName>
        <ecNumber evidence="5">3.1.26.5</ecNumber>
    </recommendedName>
</protein>
<comment type="catalytic activity">
    <reaction evidence="1">
        <text>Endonucleolytic cleavage of RNA, removing 5'-extranucleotides from tRNA precursor.</text>
        <dbReference type="EC" id="3.1.26.5"/>
    </reaction>
</comment>
<evidence type="ECO:0000256" key="13">
    <source>
        <dbReference type="ARBA" id="ARBA00023128"/>
    </source>
</evidence>
<evidence type="ECO:0000256" key="9">
    <source>
        <dbReference type="ARBA" id="ARBA00022801"/>
    </source>
</evidence>
<reference evidence="15" key="1">
    <citation type="submission" date="2021-08" db="EMBL/GenBank/DDBJ databases">
        <authorList>
            <person name="Misof B."/>
            <person name="Oliver O."/>
            <person name="Podsiadlowski L."/>
            <person name="Donath A."/>
            <person name="Peters R."/>
            <person name="Mayer C."/>
            <person name="Rust J."/>
            <person name="Gunkel S."/>
            <person name="Lesny P."/>
            <person name="Martin S."/>
            <person name="Oeyen J.P."/>
            <person name="Petersen M."/>
            <person name="Panagiotis P."/>
            <person name="Wilbrandt J."/>
            <person name="Tanja T."/>
        </authorList>
    </citation>
    <scope>NUCLEOTIDE SEQUENCE</scope>
    <source>
        <strain evidence="15">GBR_01_08_01A</strain>
        <tissue evidence="15">Thorax + abdomen</tissue>
    </source>
</reference>
<evidence type="ECO:0000313" key="15">
    <source>
        <dbReference type="EMBL" id="KAK2586408.1"/>
    </source>
</evidence>
<organism evidence="15 16">
    <name type="scientific">Odynerus spinipes</name>
    <dbReference type="NCBI Taxonomy" id="1348599"/>
    <lineage>
        <taxon>Eukaryota</taxon>
        <taxon>Metazoa</taxon>
        <taxon>Ecdysozoa</taxon>
        <taxon>Arthropoda</taxon>
        <taxon>Hexapoda</taxon>
        <taxon>Insecta</taxon>
        <taxon>Pterygota</taxon>
        <taxon>Neoptera</taxon>
        <taxon>Endopterygota</taxon>
        <taxon>Hymenoptera</taxon>
        <taxon>Apocrita</taxon>
        <taxon>Aculeata</taxon>
        <taxon>Vespoidea</taxon>
        <taxon>Vespidae</taxon>
        <taxon>Eumeninae</taxon>
        <taxon>Odynerus</taxon>
    </lineage>
</organism>
<keyword evidence="6" id="KW-0819">tRNA processing</keyword>
<dbReference type="InterPro" id="IPR031595">
    <property type="entry name" value="PRORP_C"/>
</dbReference>
<evidence type="ECO:0000256" key="11">
    <source>
        <dbReference type="ARBA" id="ARBA00022842"/>
    </source>
</evidence>
<comment type="subcellular location">
    <subcellularLocation>
        <location evidence="3">Mitochondrion</location>
    </subcellularLocation>
</comment>
<dbReference type="InterPro" id="IPR011990">
    <property type="entry name" value="TPR-like_helical_dom_sf"/>
</dbReference>
<keyword evidence="13" id="KW-0496">Mitochondrion</keyword>
<evidence type="ECO:0000259" key="14">
    <source>
        <dbReference type="Pfam" id="PF16953"/>
    </source>
</evidence>
<proteinExistence type="inferred from homology"/>
<comment type="caution">
    <text evidence="15">The sequence shown here is derived from an EMBL/GenBank/DDBJ whole genome shotgun (WGS) entry which is preliminary data.</text>
</comment>
<evidence type="ECO:0000256" key="7">
    <source>
        <dbReference type="ARBA" id="ARBA00022722"/>
    </source>
</evidence>
<evidence type="ECO:0000256" key="1">
    <source>
        <dbReference type="ARBA" id="ARBA00000928"/>
    </source>
</evidence>
<sequence>MINKHVVSEQAVDTRILDMCIKQRKPQVAKAYLRCLESNGYALNIYALSKYLELYLREEPTSDSEEHEIISIFDRIEKECKYIPLVTLRPCIAALCRTYKWEKTLELIKDNRMKEIGSTALSFIIIAAFKHGNVSTGLKLLYEMDDLLMASNKYPSMYDAYLNHYVEKEPEKFDKAVTKIFKFWKQFDTVPIKGIVDKFMNACNKAGWVANYVTIKRDGNCHRCSKQLSQMTIDDTIFKKLAKSVLSKTLVETDIFRSTTPEELNKFKNFIHKTKPYDIVIDGLNVTRGQADCIWLKELVNHFSQDNKKILVIARQHMYPASKWISTMENAYIYFLQNITQDDPYILYATLMSGVNAKFLSFDFFRQHIHKIESRSMRKIFRRWQYTHQYLWHYDTSAGKLILERPWLYEPYPQCNETNWHIPYRMDSEKSKLLYRPVDTWVCFQAPQK</sequence>
<evidence type="ECO:0000256" key="8">
    <source>
        <dbReference type="ARBA" id="ARBA00022723"/>
    </source>
</evidence>
<dbReference type="GO" id="GO:0030678">
    <property type="term" value="C:mitochondrial ribonuclease P complex"/>
    <property type="evidence" value="ECO:0007669"/>
    <property type="project" value="TreeGrafter"/>
</dbReference>
<comment type="cofactor">
    <cofactor evidence="2">
        <name>Mg(2+)</name>
        <dbReference type="ChEBI" id="CHEBI:18420"/>
    </cofactor>
</comment>
<keyword evidence="11" id="KW-0460">Magnesium</keyword>
<dbReference type="EMBL" id="JAIFRP010000013">
    <property type="protein sequence ID" value="KAK2586408.1"/>
    <property type="molecule type" value="Genomic_DNA"/>
</dbReference>
<dbReference type="GO" id="GO:0001682">
    <property type="term" value="P:tRNA 5'-leader removal"/>
    <property type="evidence" value="ECO:0007669"/>
    <property type="project" value="TreeGrafter"/>
</dbReference>
<dbReference type="Gene3D" id="1.25.40.10">
    <property type="entry name" value="Tetratricopeptide repeat domain"/>
    <property type="match status" value="1"/>
</dbReference>
<evidence type="ECO:0000256" key="6">
    <source>
        <dbReference type="ARBA" id="ARBA00022694"/>
    </source>
</evidence>
<dbReference type="AlphaFoldDB" id="A0AAD9RVF5"/>
<dbReference type="Gene3D" id="3.40.50.11980">
    <property type="match status" value="1"/>
</dbReference>
<name>A0AAD9RVF5_9HYME</name>
<dbReference type="EC" id="3.1.26.5" evidence="5"/>
<evidence type="ECO:0000256" key="12">
    <source>
        <dbReference type="ARBA" id="ARBA00022946"/>
    </source>
</evidence>
<dbReference type="PANTHER" id="PTHR13547">
    <property type="match status" value="1"/>
</dbReference>
<dbReference type="PANTHER" id="PTHR13547:SF1">
    <property type="entry name" value="MITOCHONDRIAL RIBONUCLEASE P CATALYTIC SUBUNIT"/>
    <property type="match status" value="1"/>
</dbReference>
<dbReference type="GO" id="GO:0097745">
    <property type="term" value="P:mitochondrial tRNA 5'-end processing"/>
    <property type="evidence" value="ECO:0007669"/>
    <property type="project" value="TreeGrafter"/>
</dbReference>
<evidence type="ECO:0000256" key="5">
    <source>
        <dbReference type="ARBA" id="ARBA00012179"/>
    </source>
</evidence>
<accession>A0AAD9RVF5</accession>
<evidence type="ECO:0000313" key="16">
    <source>
        <dbReference type="Proteomes" id="UP001258017"/>
    </source>
</evidence>
<evidence type="ECO:0000256" key="10">
    <source>
        <dbReference type="ARBA" id="ARBA00022833"/>
    </source>
</evidence>
<dbReference type="Pfam" id="PF16953">
    <property type="entry name" value="PRORP"/>
    <property type="match status" value="1"/>
</dbReference>
<gene>
    <name evidence="15" type="ORF">KPH14_010693</name>
</gene>
<keyword evidence="12" id="KW-0809">Transit peptide</keyword>
<dbReference type="Proteomes" id="UP001258017">
    <property type="component" value="Unassembled WGS sequence"/>
</dbReference>
<evidence type="ECO:0000256" key="2">
    <source>
        <dbReference type="ARBA" id="ARBA00001946"/>
    </source>
</evidence>
<dbReference type="GO" id="GO:0004526">
    <property type="term" value="F:ribonuclease P activity"/>
    <property type="evidence" value="ECO:0007669"/>
    <property type="project" value="UniProtKB-EC"/>
</dbReference>
<keyword evidence="9" id="KW-0378">Hydrolase</keyword>
<comment type="similarity">
    <text evidence="4">Belongs to the PPR family. P subfamily.</text>
</comment>
<dbReference type="GO" id="GO:0046872">
    <property type="term" value="F:metal ion binding"/>
    <property type="evidence" value="ECO:0007669"/>
    <property type="project" value="UniProtKB-KW"/>
</dbReference>
<feature type="domain" description="PRORP" evidence="14">
    <location>
        <begin position="215"/>
        <end position="443"/>
    </location>
</feature>
<keyword evidence="16" id="KW-1185">Reference proteome</keyword>
<evidence type="ECO:0000256" key="4">
    <source>
        <dbReference type="ARBA" id="ARBA00007626"/>
    </source>
</evidence>
<keyword evidence="7" id="KW-0540">Nuclease</keyword>